<reference evidence="1" key="1">
    <citation type="journal article" date="2021" name="New Phytol.">
        <title>Evolutionary innovations through gain and loss of genes in the ectomycorrhizal Boletales.</title>
        <authorList>
            <person name="Wu G."/>
            <person name="Miyauchi S."/>
            <person name="Morin E."/>
            <person name="Kuo A."/>
            <person name="Drula E."/>
            <person name="Varga T."/>
            <person name="Kohler A."/>
            <person name="Feng B."/>
            <person name="Cao Y."/>
            <person name="Lipzen A."/>
            <person name="Daum C."/>
            <person name="Hundley H."/>
            <person name="Pangilinan J."/>
            <person name="Johnson J."/>
            <person name="Barry K."/>
            <person name="LaButti K."/>
            <person name="Ng V."/>
            <person name="Ahrendt S."/>
            <person name="Min B."/>
            <person name="Choi I.G."/>
            <person name="Park H."/>
            <person name="Plett J.M."/>
            <person name="Magnuson J."/>
            <person name="Spatafora J.W."/>
            <person name="Nagy L.G."/>
            <person name="Henrissat B."/>
            <person name="Grigoriev I.V."/>
            <person name="Yang Z.L."/>
            <person name="Xu J."/>
            <person name="Martin F.M."/>
        </authorList>
    </citation>
    <scope>NUCLEOTIDE SEQUENCE</scope>
    <source>
        <strain evidence="1">KUC20120723A-06</strain>
    </source>
</reference>
<gene>
    <name evidence="1" type="ORF">BV22DRAFT_1133921</name>
</gene>
<accession>A0ACB8B0F9</accession>
<dbReference type="EMBL" id="MU266672">
    <property type="protein sequence ID" value="KAH7919311.1"/>
    <property type="molecule type" value="Genomic_DNA"/>
</dbReference>
<evidence type="ECO:0000313" key="2">
    <source>
        <dbReference type="Proteomes" id="UP000790709"/>
    </source>
</evidence>
<organism evidence="1 2">
    <name type="scientific">Leucogyrophana mollusca</name>
    <dbReference type="NCBI Taxonomy" id="85980"/>
    <lineage>
        <taxon>Eukaryota</taxon>
        <taxon>Fungi</taxon>
        <taxon>Dikarya</taxon>
        <taxon>Basidiomycota</taxon>
        <taxon>Agaricomycotina</taxon>
        <taxon>Agaricomycetes</taxon>
        <taxon>Agaricomycetidae</taxon>
        <taxon>Boletales</taxon>
        <taxon>Boletales incertae sedis</taxon>
        <taxon>Leucogyrophana</taxon>
    </lineage>
</organism>
<name>A0ACB8B0F9_9AGAM</name>
<sequence>MASFAASLHEWPRICTPAARDLVRSIVSSSTRPLSTKDIYHLAVGRTGIIPGSTEPASRLIPKRPLHYKSVVRGMKREPPPQPPHPSHPVRSINYLKNVVLPHLVSTKEVEKFCTKRTLSQAEIEQRLQTMSKSARKQQADLLSAPVNTWLWRLKPQVQKEQTSSAASSSEALTSAPVETKISVPSLGIPRLTSAAVGVGEDWSHLNKRRQRARKGKVQRDLKWMWTLQNARREAAKKELESSASTTAGAA</sequence>
<protein>
    <submittedName>
        <fullName evidence="1">Uncharacterized protein</fullName>
    </submittedName>
</protein>
<keyword evidence="2" id="KW-1185">Reference proteome</keyword>
<comment type="caution">
    <text evidence="1">The sequence shown here is derived from an EMBL/GenBank/DDBJ whole genome shotgun (WGS) entry which is preliminary data.</text>
</comment>
<dbReference type="Proteomes" id="UP000790709">
    <property type="component" value="Unassembled WGS sequence"/>
</dbReference>
<proteinExistence type="predicted"/>
<evidence type="ECO:0000313" key="1">
    <source>
        <dbReference type="EMBL" id="KAH7919311.1"/>
    </source>
</evidence>